<feature type="domain" description="DUF1565" evidence="2">
    <location>
        <begin position="36"/>
        <end position="91"/>
    </location>
</feature>
<dbReference type="InterPro" id="IPR011050">
    <property type="entry name" value="Pectin_lyase_fold/virulence"/>
</dbReference>
<keyword evidence="1" id="KW-0732">Signal</keyword>
<sequence>MKNVRLRSSILWLLPFGFFFCGYTEQAFAAEYYVDIKGADSGNGTQSSPWRTLQKALSSVAPDRGHTVKVGAGQYDLGGKVSVPSGLNLVGSGVGSTTIMGELQVVKVKDVTIRGIKFDGNNRKYGLGMFIRDANQLNIQDAAFNGYANEAINMERVSNSKIYNIKIRDSSHNNRVLGGGGKQTSSMAIGNLSNVLVDTIDLDSRARGGAGITSISDAWSKDQPWNSPSGVLKNVKFSNLNINVDQWSAWASGKTPQMALELWHQQCINCEISNSTFNSTVSLATDNSTRIHVHHNKWVGDNPYYAVEVDSDNIEFNHNIITGGTYPLAMFGKGRQRNNLYVHHNIFANTDDPVLLGNFLGKMNNLKIIANTIVLDKDGKLLNSAAGEAPDQQIRDNIFFRQNKGNNTIGAKTGVSNNLFYNVPAEGSGAVNADPKFALSGDSLLSYYTPTNGAVKKYGALSAGTSAWTDQRTDNFVDSSNTSDDFADFSNTDENQSRSSNNLSFFNKMNNSKSVPEPLTILGSATALSFGAYMVRHFRKKKI</sequence>
<keyword evidence="4" id="KW-1185">Reference proteome</keyword>
<dbReference type="InterPro" id="IPR012334">
    <property type="entry name" value="Pectin_lyas_fold"/>
</dbReference>
<name>A0A139XA82_9CYAN</name>
<dbReference type="AlphaFoldDB" id="A0A139XA82"/>
<dbReference type="EMBL" id="ANNX02000020">
    <property type="protein sequence ID" value="KYC41553.1"/>
    <property type="molecule type" value="Genomic_DNA"/>
</dbReference>
<dbReference type="RefSeq" id="WP_017746438.1">
    <property type="nucleotide sequence ID" value="NZ_KQ976354.1"/>
</dbReference>
<dbReference type="STRING" id="128403.WA1_16000"/>
<dbReference type="Gene3D" id="2.160.20.10">
    <property type="entry name" value="Single-stranded right-handed beta-helix, Pectin lyase-like"/>
    <property type="match status" value="1"/>
</dbReference>
<protein>
    <recommendedName>
        <fullName evidence="2">DUF1565 domain-containing protein</fullName>
    </recommendedName>
</protein>
<dbReference type="OrthoDB" id="9795486at2"/>
<organism evidence="3 4">
    <name type="scientific">Scytonema hofmannii PCC 7110</name>
    <dbReference type="NCBI Taxonomy" id="128403"/>
    <lineage>
        <taxon>Bacteria</taxon>
        <taxon>Bacillati</taxon>
        <taxon>Cyanobacteriota</taxon>
        <taxon>Cyanophyceae</taxon>
        <taxon>Nostocales</taxon>
        <taxon>Scytonemataceae</taxon>
        <taxon>Scytonema</taxon>
    </lineage>
</organism>
<evidence type="ECO:0000313" key="3">
    <source>
        <dbReference type="EMBL" id="KYC41553.1"/>
    </source>
</evidence>
<evidence type="ECO:0000256" key="1">
    <source>
        <dbReference type="SAM" id="SignalP"/>
    </source>
</evidence>
<reference evidence="3 4" key="1">
    <citation type="journal article" date="2013" name="Genome Biol. Evol.">
        <title>Genomes of Stigonematalean cyanobacteria (subsection V) and the evolution of oxygenic photosynthesis from prokaryotes to plastids.</title>
        <authorList>
            <person name="Dagan T."/>
            <person name="Roettger M."/>
            <person name="Stucken K."/>
            <person name="Landan G."/>
            <person name="Koch R."/>
            <person name="Major P."/>
            <person name="Gould S.B."/>
            <person name="Goremykin V.V."/>
            <person name="Rippka R."/>
            <person name="Tandeau de Marsac N."/>
            <person name="Gugger M."/>
            <person name="Lockhart P.J."/>
            <person name="Allen J.F."/>
            <person name="Brune I."/>
            <person name="Maus I."/>
            <person name="Puhler A."/>
            <person name="Martin W.F."/>
        </authorList>
    </citation>
    <scope>NUCLEOTIDE SEQUENCE [LARGE SCALE GENOMIC DNA]</scope>
    <source>
        <strain evidence="3 4">PCC 7110</strain>
    </source>
</reference>
<dbReference type="Pfam" id="PF07602">
    <property type="entry name" value="DUF1565"/>
    <property type="match status" value="1"/>
</dbReference>
<comment type="caution">
    <text evidence="3">The sequence shown here is derived from an EMBL/GenBank/DDBJ whole genome shotgun (WGS) entry which is preliminary data.</text>
</comment>
<dbReference type="Proteomes" id="UP000076925">
    <property type="component" value="Unassembled WGS sequence"/>
</dbReference>
<dbReference type="InterPro" id="IPR026374">
    <property type="entry name" value="Cyano_PEP"/>
</dbReference>
<dbReference type="NCBIfam" id="TIGR04155">
    <property type="entry name" value="cyano_PEP"/>
    <property type="match status" value="1"/>
</dbReference>
<accession>A0A139XA82</accession>
<proteinExistence type="predicted"/>
<evidence type="ECO:0000259" key="2">
    <source>
        <dbReference type="Pfam" id="PF07602"/>
    </source>
</evidence>
<feature type="signal peptide" evidence="1">
    <location>
        <begin position="1"/>
        <end position="29"/>
    </location>
</feature>
<feature type="chain" id="PRO_5007300607" description="DUF1565 domain-containing protein" evidence="1">
    <location>
        <begin position="30"/>
        <end position="543"/>
    </location>
</feature>
<evidence type="ECO:0000313" key="4">
    <source>
        <dbReference type="Proteomes" id="UP000076925"/>
    </source>
</evidence>
<dbReference type="InterPro" id="IPR011459">
    <property type="entry name" value="DUF1565"/>
</dbReference>
<dbReference type="SUPFAM" id="SSF51126">
    <property type="entry name" value="Pectin lyase-like"/>
    <property type="match status" value="1"/>
</dbReference>
<gene>
    <name evidence="3" type="ORF">WA1_16000</name>
</gene>